<comment type="caution">
    <text evidence="1">The sequence shown here is derived from an EMBL/GenBank/DDBJ whole genome shotgun (WGS) entry which is preliminary data.</text>
</comment>
<dbReference type="EMBL" id="JARKIE010000011">
    <property type="protein sequence ID" value="KAJ7703991.1"/>
    <property type="molecule type" value="Genomic_DNA"/>
</dbReference>
<dbReference type="AlphaFoldDB" id="A0AAD7GS24"/>
<accession>A0AAD7GS24</accession>
<dbReference type="Proteomes" id="UP001221757">
    <property type="component" value="Unassembled WGS sequence"/>
</dbReference>
<proteinExistence type="predicted"/>
<organism evidence="1 2">
    <name type="scientific">Mycena rosella</name>
    <name type="common">Pink bonnet</name>
    <name type="synonym">Agaricus rosellus</name>
    <dbReference type="NCBI Taxonomy" id="1033263"/>
    <lineage>
        <taxon>Eukaryota</taxon>
        <taxon>Fungi</taxon>
        <taxon>Dikarya</taxon>
        <taxon>Basidiomycota</taxon>
        <taxon>Agaricomycotina</taxon>
        <taxon>Agaricomycetes</taxon>
        <taxon>Agaricomycetidae</taxon>
        <taxon>Agaricales</taxon>
        <taxon>Marasmiineae</taxon>
        <taxon>Mycenaceae</taxon>
        <taxon>Mycena</taxon>
    </lineage>
</organism>
<gene>
    <name evidence="1" type="ORF">B0H17DRAFT_1040330</name>
</gene>
<sequence length="75" mass="8223">MIVLRTTPGVVSLWSGNPPTLGWSDQHSLRLCTQKLSMGSSSLQPASGLHYVPQEEIRRMHLSLFSTTLSTQSSP</sequence>
<evidence type="ECO:0000313" key="1">
    <source>
        <dbReference type="EMBL" id="KAJ7703991.1"/>
    </source>
</evidence>
<evidence type="ECO:0000313" key="2">
    <source>
        <dbReference type="Proteomes" id="UP001221757"/>
    </source>
</evidence>
<reference evidence="1" key="1">
    <citation type="submission" date="2023-03" db="EMBL/GenBank/DDBJ databases">
        <title>Massive genome expansion in bonnet fungi (Mycena s.s.) driven by repeated elements and novel gene families across ecological guilds.</title>
        <authorList>
            <consortium name="Lawrence Berkeley National Laboratory"/>
            <person name="Harder C.B."/>
            <person name="Miyauchi S."/>
            <person name="Viragh M."/>
            <person name="Kuo A."/>
            <person name="Thoen E."/>
            <person name="Andreopoulos B."/>
            <person name="Lu D."/>
            <person name="Skrede I."/>
            <person name="Drula E."/>
            <person name="Henrissat B."/>
            <person name="Morin E."/>
            <person name="Kohler A."/>
            <person name="Barry K."/>
            <person name="LaButti K."/>
            <person name="Morin E."/>
            <person name="Salamov A."/>
            <person name="Lipzen A."/>
            <person name="Mereny Z."/>
            <person name="Hegedus B."/>
            <person name="Baldrian P."/>
            <person name="Stursova M."/>
            <person name="Weitz H."/>
            <person name="Taylor A."/>
            <person name="Grigoriev I.V."/>
            <person name="Nagy L.G."/>
            <person name="Martin F."/>
            <person name="Kauserud H."/>
        </authorList>
    </citation>
    <scope>NUCLEOTIDE SEQUENCE</scope>
    <source>
        <strain evidence="1">CBHHK067</strain>
    </source>
</reference>
<protein>
    <submittedName>
        <fullName evidence="1">Uncharacterized protein</fullName>
    </submittedName>
</protein>
<keyword evidence="2" id="KW-1185">Reference proteome</keyword>
<name>A0AAD7GS24_MYCRO</name>